<feature type="non-terminal residue" evidence="1">
    <location>
        <position position="1"/>
    </location>
</feature>
<evidence type="ECO:0000313" key="1">
    <source>
        <dbReference type="EMBL" id="CAA9362488.1"/>
    </source>
</evidence>
<dbReference type="AlphaFoldDB" id="A0A6J4MKU2"/>
<gene>
    <name evidence="1" type="ORF">AVDCRST_MAG90-3112</name>
</gene>
<name>A0A6J4MKU2_9HYPH</name>
<proteinExistence type="predicted"/>
<accession>A0A6J4MKU2</accession>
<protein>
    <submittedName>
        <fullName evidence="1">Uncharacterized protein</fullName>
    </submittedName>
</protein>
<dbReference type="EMBL" id="CADCUC010000654">
    <property type="protein sequence ID" value="CAA9362488.1"/>
    <property type="molecule type" value="Genomic_DNA"/>
</dbReference>
<sequence>QESAKGVIGFGLAEDAVRAFAAHAEDLAAVEHGAVA</sequence>
<reference evidence="1" key="1">
    <citation type="submission" date="2020-02" db="EMBL/GenBank/DDBJ databases">
        <authorList>
            <person name="Meier V. D."/>
        </authorList>
    </citation>
    <scope>NUCLEOTIDE SEQUENCE</scope>
    <source>
        <strain evidence="1">AVDCRST_MAG90</strain>
    </source>
</reference>
<organism evidence="1">
    <name type="scientific">uncultured Microvirga sp</name>
    <dbReference type="NCBI Taxonomy" id="412392"/>
    <lineage>
        <taxon>Bacteria</taxon>
        <taxon>Pseudomonadati</taxon>
        <taxon>Pseudomonadota</taxon>
        <taxon>Alphaproteobacteria</taxon>
        <taxon>Hyphomicrobiales</taxon>
        <taxon>Methylobacteriaceae</taxon>
        <taxon>Microvirga</taxon>
        <taxon>environmental samples</taxon>
    </lineage>
</organism>